<proteinExistence type="predicted"/>
<dbReference type="EMBL" id="JAKKSL010000002">
    <property type="protein sequence ID" value="MCI2283710.1"/>
    <property type="molecule type" value="Genomic_DNA"/>
</dbReference>
<evidence type="ECO:0008006" key="3">
    <source>
        <dbReference type="Google" id="ProtNLM"/>
    </source>
</evidence>
<dbReference type="RefSeq" id="WP_242285857.1">
    <property type="nucleotide sequence ID" value="NZ_JAKKSL010000002.1"/>
</dbReference>
<protein>
    <recommendedName>
        <fullName evidence="3">Transmembrane anchor protein</fullName>
    </recommendedName>
</protein>
<sequence length="183" mass="20287">MQQTTPQAITLTNSALIKYTMFSLVFAAITLFTIILPAEYDIDPTGIGHELGLTVFHHGKDETAAQLSTQETSEKSKDATETIEVIVPAGRGVEYKFVMAQYQKLEYEWITDGPALYFDLHGEPEGDTTGYFESYAIATLDEMKGSFTAPFSGSHGWYWKNTSDSPVTVQLIVKGEYAKHGLK</sequence>
<keyword evidence="2" id="KW-1185">Reference proteome</keyword>
<evidence type="ECO:0000313" key="1">
    <source>
        <dbReference type="EMBL" id="MCI2283710.1"/>
    </source>
</evidence>
<evidence type="ECO:0000313" key="2">
    <source>
        <dbReference type="Proteomes" id="UP001139646"/>
    </source>
</evidence>
<dbReference type="Proteomes" id="UP001139646">
    <property type="component" value="Unassembled WGS sequence"/>
</dbReference>
<reference evidence="1" key="1">
    <citation type="submission" date="2022-01" db="EMBL/GenBank/DDBJ databases">
        <title>Colwellia maritima, isolated from seawater.</title>
        <authorList>
            <person name="Kristyanto S."/>
            <person name="Jung J."/>
            <person name="Jeon C.O."/>
        </authorList>
    </citation>
    <scope>NUCLEOTIDE SEQUENCE</scope>
    <source>
        <strain evidence="1">MSW7</strain>
    </source>
</reference>
<gene>
    <name evidence="1" type="ORF">L3081_10280</name>
</gene>
<name>A0ABS9X0X0_9GAMM</name>
<comment type="caution">
    <text evidence="1">The sequence shown here is derived from an EMBL/GenBank/DDBJ whole genome shotgun (WGS) entry which is preliminary data.</text>
</comment>
<organism evidence="1 2">
    <name type="scientific">Colwellia maritima</name>
    <dbReference type="NCBI Taxonomy" id="2912588"/>
    <lineage>
        <taxon>Bacteria</taxon>
        <taxon>Pseudomonadati</taxon>
        <taxon>Pseudomonadota</taxon>
        <taxon>Gammaproteobacteria</taxon>
        <taxon>Alteromonadales</taxon>
        <taxon>Colwelliaceae</taxon>
        <taxon>Colwellia</taxon>
    </lineage>
</organism>
<accession>A0ABS9X0X0</accession>